<keyword evidence="6" id="KW-0520">NAD</keyword>
<evidence type="ECO:0000256" key="6">
    <source>
        <dbReference type="PIRSR" id="PIRSR000350-3"/>
    </source>
</evidence>
<feature type="domain" description="Pyridine nucleotide-disulphide oxidoreductase dimerisation" evidence="8">
    <location>
        <begin position="348"/>
        <end position="454"/>
    </location>
</feature>
<dbReference type="PANTHER" id="PTHR43014:SF2">
    <property type="entry name" value="MERCURIC REDUCTASE"/>
    <property type="match status" value="1"/>
</dbReference>
<keyword evidence="3 6" id="KW-0274">FAD</keyword>
<dbReference type="InterPro" id="IPR004099">
    <property type="entry name" value="Pyr_nucl-diS_OxRdtase_dimer"/>
</dbReference>
<feature type="binding site" evidence="6">
    <location>
        <position position="273"/>
    </location>
    <ligand>
        <name>NAD(+)</name>
        <dbReference type="ChEBI" id="CHEBI:57540"/>
    </ligand>
</feature>
<dbReference type="EMBL" id="JAVIZN010000003">
    <property type="protein sequence ID" value="MDR6208030.1"/>
    <property type="molecule type" value="Genomic_DNA"/>
</dbReference>
<dbReference type="AlphaFoldDB" id="A0ABD5CS14"/>
<keyword evidence="10" id="KW-0670">Pyruvate</keyword>
<dbReference type="Pfam" id="PF02852">
    <property type="entry name" value="Pyr_redox_dim"/>
    <property type="match status" value="1"/>
</dbReference>
<dbReference type="RefSeq" id="WP_310035463.1">
    <property type="nucleotide sequence ID" value="NZ_JAVIZN010000003.1"/>
</dbReference>
<feature type="binding site" evidence="6">
    <location>
        <position position="53"/>
    </location>
    <ligand>
        <name>FAD</name>
        <dbReference type="ChEBI" id="CHEBI:57692"/>
    </ligand>
</feature>
<dbReference type="InterPro" id="IPR016156">
    <property type="entry name" value="FAD/NAD-linked_Rdtase_dimer_sf"/>
</dbReference>
<feature type="active site" description="Proton acceptor" evidence="5">
    <location>
        <position position="446"/>
    </location>
</feature>
<dbReference type="InterPro" id="IPR001100">
    <property type="entry name" value="Pyr_nuc-diS_OxRdtase"/>
</dbReference>
<feature type="domain" description="FAD/NAD(P)-binding" evidence="9">
    <location>
        <begin position="7"/>
        <end position="326"/>
    </location>
</feature>
<evidence type="ECO:0000313" key="11">
    <source>
        <dbReference type="Proteomes" id="UP001245184"/>
    </source>
</evidence>
<feature type="binding site" evidence="6">
    <location>
        <begin position="182"/>
        <end position="189"/>
    </location>
    <ligand>
        <name>NAD(+)</name>
        <dbReference type="ChEBI" id="CHEBI:57540"/>
    </ligand>
</feature>
<organism evidence="10 11">
    <name type="scientific">Paraburkholderia graminis</name>
    <dbReference type="NCBI Taxonomy" id="60548"/>
    <lineage>
        <taxon>Bacteria</taxon>
        <taxon>Pseudomonadati</taxon>
        <taxon>Pseudomonadota</taxon>
        <taxon>Betaproteobacteria</taxon>
        <taxon>Burkholderiales</taxon>
        <taxon>Burkholderiaceae</taxon>
        <taxon>Paraburkholderia</taxon>
    </lineage>
</organism>
<dbReference type="InterPro" id="IPR036188">
    <property type="entry name" value="FAD/NAD-bd_sf"/>
</dbReference>
<evidence type="ECO:0000256" key="4">
    <source>
        <dbReference type="ARBA" id="ARBA00023002"/>
    </source>
</evidence>
<dbReference type="InterPro" id="IPR023753">
    <property type="entry name" value="FAD/NAD-binding_dom"/>
</dbReference>
<dbReference type="Gene3D" id="3.50.50.60">
    <property type="entry name" value="FAD/NAD(P)-binding domain"/>
    <property type="match status" value="2"/>
</dbReference>
<evidence type="ECO:0000256" key="2">
    <source>
        <dbReference type="ARBA" id="ARBA00022630"/>
    </source>
</evidence>
<feature type="binding site" evidence="6">
    <location>
        <begin position="320"/>
        <end position="323"/>
    </location>
    <ligand>
        <name>FAD</name>
        <dbReference type="ChEBI" id="CHEBI:57692"/>
    </ligand>
</feature>
<dbReference type="Proteomes" id="UP001245184">
    <property type="component" value="Unassembled WGS sequence"/>
</dbReference>
<dbReference type="FunFam" id="3.30.390.30:FF:000001">
    <property type="entry name" value="Dihydrolipoyl dehydrogenase"/>
    <property type="match status" value="1"/>
</dbReference>
<dbReference type="SUPFAM" id="SSF51905">
    <property type="entry name" value="FAD/NAD(P)-binding domain"/>
    <property type="match status" value="1"/>
</dbReference>
<keyword evidence="4" id="KW-0560">Oxidoreductase</keyword>
<evidence type="ECO:0000256" key="5">
    <source>
        <dbReference type="PIRSR" id="PIRSR000350-2"/>
    </source>
</evidence>
<evidence type="ECO:0000256" key="3">
    <source>
        <dbReference type="ARBA" id="ARBA00022827"/>
    </source>
</evidence>
<comment type="caution">
    <text evidence="10">The sequence shown here is derived from an EMBL/GenBank/DDBJ whole genome shotgun (WGS) entry which is preliminary data.</text>
</comment>
<dbReference type="GO" id="GO:0016491">
    <property type="term" value="F:oxidoreductase activity"/>
    <property type="evidence" value="ECO:0007669"/>
    <property type="project" value="UniProtKB-KW"/>
</dbReference>
<dbReference type="PIRSF" id="PIRSF000350">
    <property type="entry name" value="Mercury_reductase_MerA"/>
    <property type="match status" value="1"/>
</dbReference>
<dbReference type="PANTHER" id="PTHR43014">
    <property type="entry name" value="MERCURIC REDUCTASE"/>
    <property type="match status" value="1"/>
</dbReference>
<dbReference type="PRINTS" id="PR00368">
    <property type="entry name" value="FADPNR"/>
</dbReference>
<dbReference type="Gene3D" id="3.30.390.30">
    <property type="match status" value="1"/>
</dbReference>
<comment type="similarity">
    <text evidence="1">Belongs to the class-I pyridine nucleotide-disulfide oxidoreductase family.</text>
</comment>
<gene>
    <name evidence="10" type="ORF">QF025_006831</name>
</gene>
<reference evidence="10 11" key="1">
    <citation type="submission" date="2023-08" db="EMBL/GenBank/DDBJ databases">
        <title>Genome sequencing of plant associated microbes to promote plant fitness in Sorghum bicolor and Oryza sativa.</title>
        <authorList>
            <person name="Coleman-Derr D."/>
        </authorList>
    </citation>
    <scope>NUCLEOTIDE SEQUENCE [LARGE SCALE GENOMIC DNA]</scope>
    <source>
        <strain evidence="10 11">SLBN-33</strain>
    </source>
</reference>
<keyword evidence="6" id="KW-0547">Nucleotide-binding</keyword>
<evidence type="ECO:0000313" key="10">
    <source>
        <dbReference type="EMBL" id="MDR6208030.1"/>
    </source>
</evidence>
<dbReference type="PRINTS" id="PR00411">
    <property type="entry name" value="PNDRDTASEI"/>
</dbReference>
<evidence type="ECO:0000259" key="8">
    <source>
        <dbReference type="Pfam" id="PF02852"/>
    </source>
</evidence>
<evidence type="ECO:0000256" key="1">
    <source>
        <dbReference type="ARBA" id="ARBA00007532"/>
    </source>
</evidence>
<feature type="binding site" evidence="6">
    <location>
        <position position="116"/>
    </location>
    <ligand>
        <name>FAD</name>
        <dbReference type="ChEBI" id="CHEBI:57692"/>
    </ligand>
</feature>
<keyword evidence="2" id="KW-0285">Flavoprotein</keyword>
<name>A0ABD5CS14_9BURK</name>
<dbReference type="SUPFAM" id="SSF55424">
    <property type="entry name" value="FAD/NAD-linked reductases, dimerisation (C-terminal) domain"/>
    <property type="match status" value="1"/>
</dbReference>
<feature type="disulfide bond" description="Redox-active" evidence="7">
    <location>
        <begin position="44"/>
        <end position="49"/>
    </location>
</feature>
<comment type="cofactor">
    <cofactor evidence="6">
        <name>FAD</name>
        <dbReference type="ChEBI" id="CHEBI:57692"/>
    </cofactor>
    <text evidence="6">Binds 1 FAD per subunit.</text>
</comment>
<proteinExistence type="inferred from homology"/>
<sequence>MLSKDQFDFVILGGGKAGKTLAMDQAKAGKRVALIERGLIGGSCINIACIPTKALVKSAKVASLAQHAAAYGINTEAPSADMAAVRQRVQSVVDGLIGVNWQGFRASGFEMILGEGKFVDANTVEIALADGGTRQIRGEQIFINTGTRAAIPPVSGLREANPLTHVEALQLTELPAHLIVIGGGYIGVEMAQAFARLGSRVTILQREGQLAPREDDDIAAAVAEVLRAEGIEIVLDTQIERVVGKSGDTVTVHAFVHGEPHTVSATHVLVATGRIPNTDGIGLDKAGVQVDQRGIIGTDEHLRTNVPHIWALGEVAGTPMFTHASLDDYRVCKSALSGGTRTTRGRLVPYAMFIDPELGRVGISEKEAAQQGIAVRVAKLPMTAVPRARTNTETAGFMKVLVDAGSDQILGFCMLGTNAGEVIAAVQVAMLADASYTMLRDAIWAHPTIAEGLNMLLAQIPAA</sequence>
<protein>
    <submittedName>
        <fullName evidence="10">Pyruvate/2-oxoglutarate dehydrogenase complex dihydrolipoamide dehydrogenase (E3) component</fullName>
    </submittedName>
</protein>
<accession>A0ABD5CS14</accession>
<dbReference type="Pfam" id="PF07992">
    <property type="entry name" value="Pyr_redox_2"/>
    <property type="match status" value="1"/>
</dbReference>
<evidence type="ECO:0000256" key="7">
    <source>
        <dbReference type="PIRSR" id="PIRSR000350-4"/>
    </source>
</evidence>
<evidence type="ECO:0000259" key="9">
    <source>
        <dbReference type="Pfam" id="PF07992"/>
    </source>
</evidence>